<dbReference type="Gene3D" id="3.20.20.100">
    <property type="entry name" value="NADP-dependent oxidoreductase domain"/>
    <property type="match status" value="1"/>
</dbReference>
<keyword evidence="2" id="KW-1185">Reference proteome</keyword>
<dbReference type="InterPro" id="IPR036812">
    <property type="entry name" value="NAD(P)_OxRdtase_dom_sf"/>
</dbReference>
<dbReference type="SUPFAM" id="SSF51430">
    <property type="entry name" value="NAD(P)-linked oxidoreductase"/>
    <property type="match status" value="1"/>
</dbReference>
<dbReference type="STRING" id="1963.AQJ27_45285"/>
<dbReference type="Proteomes" id="UP000217446">
    <property type="component" value="Unassembled WGS sequence"/>
</dbReference>
<sequence>MHDLPTHDFRRTSPRFADANLEQKPSLLDRIVGTTDTLGVTIGRLAVAWVLAQDGVTAVPGTKRRSWLDQNVSAAVDSR</sequence>
<protein>
    <submittedName>
        <fullName evidence="1">Aldo/keto reductase</fullName>
    </submittedName>
</protein>
<evidence type="ECO:0000313" key="2">
    <source>
        <dbReference type="Proteomes" id="UP000217446"/>
    </source>
</evidence>
<gene>
    <name evidence="1" type="ORF">SO3561_09005</name>
</gene>
<comment type="caution">
    <text evidence="1">The sequence shown here is derived from an EMBL/GenBank/DDBJ whole genome shotgun (WGS) entry which is preliminary data.</text>
</comment>
<evidence type="ECO:0000313" key="1">
    <source>
        <dbReference type="EMBL" id="GAX57435.1"/>
    </source>
</evidence>
<dbReference type="AlphaFoldDB" id="A0A250VTH8"/>
<organism evidence="1 2">
    <name type="scientific">Streptomyces olivochromogenes</name>
    <dbReference type="NCBI Taxonomy" id="1963"/>
    <lineage>
        <taxon>Bacteria</taxon>
        <taxon>Bacillati</taxon>
        <taxon>Actinomycetota</taxon>
        <taxon>Actinomycetes</taxon>
        <taxon>Kitasatosporales</taxon>
        <taxon>Streptomycetaceae</taxon>
        <taxon>Streptomyces</taxon>
    </lineage>
</organism>
<proteinExistence type="predicted"/>
<reference evidence="2" key="1">
    <citation type="submission" date="2017-05" db="EMBL/GenBank/DDBJ databases">
        <title>Streptomyces olivochromogenes NBRC 3561 whole genome shotgun sequence.</title>
        <authorList>
            <person name="Dohra H."/>
            <person name="Kodani S."/>
        </authorList>
    </citation>
    <scope>NUCLEOTIDE SEQUENCE [LARGE SCALE GENOMIC DNA]</scope>
    <source>
        <strain evidence="2">NBRC 3561</strain>
    </source>
</reference>
<accession>A0A250VTH8</accession>
<dbReference type="EMBL" id="BDQI01000035">
    <property type="protein sequence ID" value="GAX57435.1"/>
    <property type="molecule type" value="Genomic_DNA"/>
</dbReference>
<name>A0A250VTH8_STROL</name>